<evidence type="ECO:0000313" key="2">
    <source>
        <dbReference type="EMBL" id="MDT0556357.1"/>
    </source>
</evidence>
<dbReference type="Proteomes" id="UP001254488">
    <property type="component" value="Unassembled WGS sequence"/>
</dbReference>
<proteinExistence type="predicted"/>
<accession>A0ABU2YDU2</accession>
<reference evidence="2 3" key="1">
    <citation type="submission" date="2023-09" db="EMBL/GenBank/DDBJ databases">
        <authorList>
            <person name="Rey-Velasco X."/>
        </authorList>
    </citation>
    <scope>NUCLEOTIDE SEQUENCE [LARGE SCALE GENOMIC DNA]</scope>
    <source>
        <strain evidence="2 3">W242</strain>
    </source>
</reference>
<feature type="signal peptide" evidence="1">
    <location>
        <begin position="1"/>
        <end position="20"/>
    </location>
</feature>
<feature type="chain" id="PRO_5046983199" description="Lipoprotein" evidence="1">
    <location>
        <begin position="21"/>
        <end position="254"/>
    </location>
</feature>
<organism evidence="2 3">
    <name type="scientific">Patiriisocius hiemis</name>
    <dbReference type="NCBI Taxonomy" id="3075604"/>
    <lineage>
        <taxon>Bacteria</taxon>
        <taxon>Pseudomonadati</taxon>
        <taxon>Bacteroidota</taxon>
        <taxon>Flavobacteriia</taxon>
        <taxon>Flavobacteriales</taxon>
        <taxon>Flavobacteriaceae</taxon>
        <taxon>Patiriisocius</taxon>
    </lineage>
</organism>
<gene>
    <name evidence="2" type="ORF">RM538_10100</name>
</gene>
<protein>
    <recommendedName>
        <fullName evidence="4">Lipoprotein</fullName>
    </recommendedName>
</protein>
<evidence type="ECO:0000256" key="1">
    <source>
        <dbReference type="SAM" id="SignalP"/>
    </source>
</evidence>
<evidence type="ECO:0000313" key="3">
    <source>
        <dbReference type="Proteomes" id="UP001254488"/>
    </source>
</evidence>
<comment type="caution">
    <text evidence="2">The sequence shown here is derived from an EMBL/GenBank/DDBJ whole genome shotgun (WGS) entry which is preliminary data.</text>
</comment>
<sequence length="254" mass="28121">MKQFKLYLIALLLVVLSCSKDDENNPQNDFSNFTSQICENAVGVDALYWDYSNALPVPLTQIPTIQNPGEFFIHSAYPQLGFTLPQGYTAFEISQNNPPAVGVDVIRNDNNVIWRYVPLVSFQGNVGINDVVASQVNSMFNFHNFNSSNFNVICSETKTSNSGGLQFTFGARLIEFGNFTGLVWVNTLYVPSVDSTSISVSISSAPTAEFDNEVFNTFLPISFQLLVIDDEVRDTDLDGVPDNQDADPFDPNVQ</sequence>
<dbReference type="PROSITE" id="PS51257">
    <property type="entry name" value="PROKAR_LIPOPROTEIN"/>
    <property type="match status" value="1"/>
</dbReference>
<keyword evidence="3" id="KW-1185">Reference proteome</keyword>
<dbReference type="RefSeq" id="WP_311333309.1">
    <property type="nucleotide sequence ID" value="NZ_JAVRHZ010000006.1"/>
</dbReference>
<evidence type="ECO:0008006" key="4">
    <source>
        <dbReference type="Google" id="ProtNLM"/>
    </source>
</evidence>
<keyword evidence="1" id="KW-0732">Signal</keyword>
<dbReference type="EMBL" id="JAVRHZ010000006">
    <property type="protein sequence ID" value="MDT0556357.1"/>
    <property type="molecule type" value="Genomic_DNA"/>
</dbReference>
<name>A0ABU2YDU2_9FLAO</name>